<name>A0A074RKZ2_9AGAM</name>
<keyword evidence="2" id="KW-1185">Reference proteome</keyword>
<dbReference type="STRING" id="1423351.A0A074RKZ2"/>
<comment type="caution">
    <text evidence="1">The sequence shown here is derived from an EMBL/GenBank/DDBJ whole genome shotgun (WGS) entry which is preliminary data.</text>
</comment>
<feature type="non-terminal residue" evidence="1">
    <location>
        <position position="1"/>
    </location>
</feature>
<sequence>PPGRGKSVKTIRAQGQQFFSFSDCSFELAMAVYDSITFSFIRLVLFSMFECVTIWSSKASGLLDLDSIAGAIFAMDWGPYNPQNPVYMKSFLMHPVESKDEVLENLKTVHQQLQQFSNVSNQLLQVAVMTMPRTPVLRTPLLYSGQPDLPQLRARHFGAQFLEFPGNAGPPNKPLEIELEQALATFLRPGSIITTKNAWSFGDTLDIAM</sequence>
<accession>A0A074RKZ2</accession>
<dbReference type="EMBL" id="AZST01001857">
    <property type="protein sequence ID" value="KEP45398.1"/>
    <property type="molecule type" value="Genomic_DNA"/>
</dbReference>
<gene>
    <name evidence="1" type="ORF">V565_278480</name>
</gene>
<proteinExistence type="predicted"/>
<reference evidence="1 2" key="1">
    <citation type="submission" date="2013-12" db="EMBL/GenBank/DDBJ databases">
        <authorList>
            <person name="Cubeta M."/>
            <person name="Pakala S."/>
            <person name="Fedorova N."/>
            <person name="Thomas E."/>
            <person name="Dean R."/>
            <person name="Jabaji S."/>
            <person name="Neate S."/>
            <person name="Toda T."/>
            <person name="Tavantzis S."/>
            <person name="Vilgalys R."/>
            <person name="Bharathan N."/>
            <person name="Pakala S."/>
            <person name="Losada L.S."/>
            <person name="Zafar N."/>
            <person name="Nierman W."/>
        </authorList>
    </citation>
    <scope>NUCLEOTIDE SEQUENCE [LARGE SCALE GENOMIC DNA]</scope>
    <source>
        <strain evidence="1 2">123E</strain>
    </source>
</reference>
<dbReference type="AlphaFoldDB" id="A0A074RKZ2"/>
<dbReference type="HOGENOM" id="CLU_1393172_0_0_1"/>
<dbReference type="Proteomes" id="UP000027456">
    <property type="component" value="Unassembled WGS sequence"/>
</dbReference>
<organism evidence="1 2">
    <name type="scientific">Rhizoctonia solani 123E</name>
    <dbReference type="NCBI Taxonomy" id="1423351"/>
    <lineage>
        <taxon>Eukaryota</taxon>
        <taxon>Fungi</taxon>
        <taxon>Dikarya</taxon>
        <taxon>Basidiomycota</taxon>
        <taxon>Agaricomycotina</taxon>
        <taxon>Agaricomycetes</taxon>
        <taxon>Cantharellales</taxon>
        <taxon>Ceratobasidiaceae</taxon>
        <taxon>Rhizoctonia</taxon>
    </lineage>
</organism>
<evidence type="ECO:0000313" key="1">
    <source>
        <dbReference type="EMBL" id="KEP45398.1"/>
    </source>
</evidence>
<dbReference type="OrthoDB" id="5364250at2759"/>
<evidence type="ECO:0000313" key="2">
    <source>
        <dbReference type="Proteomes" id="UP000027456"/>
    </source>
</evidence>
<protein>
    <submittedName>
        <fullName evidence="1">Uncharacterized protein</fullName>
    </submittedName>
</protein>